<evidence type="ECO:0000313" key="4">
    <source>
        <dbReference type="Proteomes" id="UP000190675"/>
    </source>
</evidence>
<feature type="region of interest" description="Disordered" evidence="2">
    <location>
        <begin position="94"/>
        <end position="118"/>
    </location>
</feature>
<evidence type="ECO:0000256" key="2">
    <source>
        <dbReference type="SAM" id="MobiDB-lite"/>
    </source>
</evidence>
<dbReference type="Gene3D" id="3.40.50.10540">
    <property type="entry name" value="Crotonobetainyl-coa:carnitine coa-transferase, domain 1"/>
    <property type="match status" value="1"/>
</dbReference>
<sequence length="118" mass="12577">MAAMGPLAGIRVIDFSRVLAGPHCAKTLHDLGAEVIKIEPPRPDISRAAIPRNEGMSYYYIQQNTGKRNISLDLNHAEARAIPPTNNVLTSSACDGKATSNRNSYLSTTTAKNGRAGG</sequence>
<dbReference type="AlphaFoldDB" id="A0A1M5NNU7"/>
<dbReference type="InterPro" id="IPR023606">
    <property type="entry name" value="CoA-Trfase_III_dom_1_sf"/>
</dbReference>
<evidence type="ECO:0000256" key="1">
    <source>
        <dbReference type="ARBA" id="ARBA00022679"/>
    </source>
</evidence>
<dbReference type="PANTHER" id="PTHR48207:SF3">
    <property type="entry name" value="SUCCINATE--HYDROXYMETHYLGLUTARATE COA-TRANSFERASE"/>
    <property type="match status" value="1"/>
</dbReference>
<dbReference type="GO" id="GO:0008410">
    <property type="term" value="F:CoA-transferase activity"/>
    <property type="evidence" value="ECO:0007669"/>
    <property type="project" value="TreeGrafter"/>
</dbReference>
<dbReference type="PANTHER" id="PTHR48207">
    <property type="entry name" value="SUCCINATE--HYDROXYMETHYLGLUTARATE COA-TRANSFERASE"/>
    <property type="match status" value="1"/>
</dbReference>
<reference evidence="3 4" key="1">
    <citation type="submission" date="2016-11" db="EMBL/GenBank/DDBJ databases">
        <authorList>
            <person name="Jaros S."/>
            <person name="Januszkiewicz K."/>
            <person name="Wedrychowicz H."/>
        </authorList>
    </citation>
    <scope>NUCLEOTIDE SEQUENCE [LARGE SCALE GENOMIC DNA]</scope>
    <source>
        <strain evidence="3 4">GAS242</strain>
    </source>
</reference>
<proteinExistence type="predicted"/>
<dbReference type="Pfam" id="PF02515">
    <property type="entry name" value="CoA_transf_3"/>
    <property type="match status" value="1"/>
</dbReference>
<dbReference type="EMBL" id="LT670818">
    <property type="protein sequence ID" value="SHG91157.1"/>
    <property type="molecule type" value="Genomic_DNA"/>
</dbReference>
<keyword evidence="1 3" id="KW-0808">Transferase</keyword>
<accession>A0A1M5NNU7</accession>
<dbReference type="SUPFAM" id="SSF89796">
    <property type="entry name" value="CoA-transferase family III (CaiB/BaiF)"/>
    <property type="match status" value="1"/>
</dbReference>
<dbReference type="InterPro" id="IPR003673">
    <property type="entry name" value="CoA-Trfase_fam_III"/>
</dbReference>
<evidence type="ECO:0000313" key="3">
    <source>
        <dbReference type="EMBL" id="SHG91157.1"/>
    </source>
</evidence>
<organism evidence="3 4">
    <name type="scientific">Bradyrhizobium erythrophlei</name>
    <dbReference type="NCBI Taxonomy" id="1437360"/>
    <lineage>
        <taxon>Bacteria</taxon>
        <taxon>Pseudomonadati</taxon>
        <taxon>Pseudomonadota</taxon>
        <taxon>Alphaproteobacteria</taxon>
        <taxon>Hyphomicrobiales</taxon>
        <taxon>Nitrobacteraceae</taxon>
        <taxon>Bradyrhizobium</taxon>
    </lineage>
</organism>
<dbReference type="InterPro" id="IPR050483">
    <property type="entry name" value="CoA-transferase_III_domain"/>
</dbReference>
<gene>
    <name evidence="3" type="ORF">SAMN05444169_4764</name>
</gene>
<protein>
    <submittedName>
        <fullName evidence="3">CoA-transferase family III</fullName>
    </submittedName>
</protein>
<feature type="compositionally biased region" description="Polar residues" evidence="2">
    <location>
        <begin position="94"/>
        <end position="112"/>
    </location>
</feature>
<name>A0A1M5NNU7_9BRAD</name>
<dbReference type="Proteomes" id="UP000190675">
    <property type="component" value="Chromosome I"/>
</dbReference>